<sequence length="259" mass="29108">MPSTYSQSSGNSIRNRPRVTSESEISHLDLNFSSGNTRSSPHFTQSNPQFQERSYPSQSQPRGTGYRPPLSQSQRLDNPGFGIELPPRPSPLRAEDLESEAVTSDSTSYVNGHSDLLANRARRHNQQIQTSRAAAILDPLRHTYSGDVHNIGYGYGYEDRSAGPQTQNYRSETSYFEDTLHEIRSSSPVHDPDCEPQVIHPDVHNSMSPFDMVNPDFVDYHAAELARQRAEDMIADSFSFDHFMKANSNSNSMDRNTVL</sequence>
<reference evidence="2" key="2">
    <citation type="journal article" date="2023" name="IMA Fungus">
        <title>Comparative genomic study of the Penicillium genus elucidates a diverse pangenome and 15 lateral gene transfer events.</title>
        <authorList>
            <person name="Petersen C."/>
            <person name="Sorensen T."/>
            <person name="Nielsen M.R."/>
            <person name="Sondergaard T.E."/>
            <person name="Sorensen J.L."/>
            <person name="Fitzpatrick D.A."/>
            <person name="Frisvad J.C."/>
            <person name="Nielsen K.L."/>
        </authorList>
    </citation>
    <scope>NUCLEOTIDE SEQUENCE</scope>
    <source>
        <strain evidence="2">IBT 23319</strain>
    </source>
</reference>
<gene>
    <name evidence="2" type="ORF">N7469_003318</name>
</gene>
<feature type="compositionally biased region" description="Polar residues" evidence="1">
    <location>
        <begin position="31"/>
        <end position="62"/>
    </location>
</feature>
<accession>A0A9W9P2Y8</accession>
<evidence type="ECO:0000313" key="3">
    <source>
        <dbReference type="Proteomes" id="UP001147733"/>
    </source>
</evidence>
<feature type="compositionally biased region" description="Polar residues" evidence="1">
    <location>
        <begin position="101"/>
        <end position="110"/>
    </location>
</feature>
<organism evidence="2 3">
    <name type="scientific">Penicillium citrinum</name>
    <dbReference type="NCBI Taxonomy" id="5077"/>
    <lineage>
        <taxon>Eukaryota</taxon>
        <taxon>Fungi</taxon>
        <taxon>Dikarya</taxon>
        <taxon>Ascomycota</taxon>
        <taxon>Pezizomycotina</taxon>
        <taxon>Eurotiomycetes</taxon>
        <taxon>Eurotiomycetidae</taxon>
        <taxon>Eurotiales</taxon>
        <taxon>Aspergillaceae</taxon>
        <taxon>Penicillium</taxon>
    </lineage>
</organism>
<feature type="compositionally biased region" description="Polar residues" evidence="1">
    <location>
        <begin position="1"/>
        <end position="18"/>
    </location>
</feature>
<dbReference type="GeneID" id="81381405"/>
<dbReference type="AlphaFoldDB" id="A0A9W9P2Y8"/>
<name>A0A9W9P2Y8_PENCI</name>
<reference evidence="2" key="1">
    <citation type="submission" date="2022-11" db="EMBL/GenBank/DDBJ databases">
        <authorList>
            <person name="Petersen C."/>
        </authorList>
    </citation>
    <scope>NUCLEOTIDE SEQUENCE</scope>
    <source>
        <strain evidence="2">IBT 23319</strain>
    </source>
</reference>
<protein>
    <submittedName>
        <fullName evidence="2">Uncharacterized protein</fullName>
    </submittedName>
</protein>
<proteinExistence type="predicted"/>
<evidence type="ECO:0000313" key="2">
    <source>
        <dbReference type="EMBL" id="KAJ5234150.1"/>
    </source>
</evidence>
<keyword evidence="3" id="KW-1185">Reference proteome</keyword>
<dbReference type="Proteomes" id="UP001147733">
    <property type="component" value="Unassembled WGS sequence"/>
</dbReference>
<comment type="caution">
    <text evidence="2">The sequence shown here is derived from an EMBL/GenBank/DDBJ whole genome shotgun (WGS) entry which is preliminary data.</text>
</comment>
<feature type="region of interest" description="Disordered" evidence="1">
    <location>
        <begin position="1"/>
        <end position="110"/>
    </location>
</feature>
<evidence type="ECO:0000256" key="1">
    <source>
        <dbReference type="SAM" id="MobiDB-lite"/>
    </source>
</evidence>
<dbReference type="RefSeq" id="XP_056501650.1">
    <property type="nucleotide sequence ID" value="XM_056642238.1"/>
</dbReference>
<dbReference type="EMBL" id="JAPQKT010000003">
    <property type="protein sequence ID" value="KAJ5234150.1"/>
    <property type="molecule type" value="Genomic_DNA"/>
</dbReference>
<dbReference type="OrthoDB" id="4359628at2759"/>